<dbReference type="EMBL" id="AAGW02068757">
    <property type="status" value="NOT_ANNOTATED_CDS"/>
    <property type="molecule type" value="Genomic_DNA"/>
</dbReference>
<evidence type="ECO:0000256" key="9">
    <source>
        <dbReference type="ARBA" id="ARBA00046209"/>
    </source>
</evidence>
<dbReference type="Bgee" id="ENSOCUG00000001455">
    <property type="expression patterns" value="Expressed in skeletal muscle tissue and 15 other cell types or tissues"/>
</dbReference>
<comment type="function">
    <text evidence="9">In the cytoplasm, catalyzes the conversion of glucose-6-phosphate to fructose-6-phosphate, the second step in glycolysis, and the reverse reaction during gluconeogenesis. Besides it's role as a glycolytic enzyme, also acts as a secreted cytokine: acts as an angiogenic factor (AMF) that stimulates endothelial cell motility. Acts as a neurotrophic factor, neuroleukin, for spinal and sensory neurons. It is secreted by lectin-stimulated T-cells and induces immunoglobulin secretion.</text>
</comment>
<evidence type="ECO:0000256" key="4">
    <source>
        <dbReference type="ARBA" id="ARBA00018388"/>
    </source>
</evidence>
<reference evidence="11" key="2">
    <citation type="submission" date="2025-08" db="UniProtKB">
        <authorList>
            <consortium name="Ensembl"/>
        </authorList>
    </citation>
    <scope>IDENTIFICATION</scope>
    <source>
        <strain evidence="11">Thorbecke</strain>
    </source>
</reference>
<dbReference type="EMBL" id="AAGW02068756">
    <property type="status" value="NOT_ANNOTATED_CDS"/>
    <property type="molecule type" value="Genomic_DNA"/>
</dbReference>
<dbReference type="FunFam" id="1.10.1390.10:FF:000001">
    <property type="entry name" value="Glucose-6-phosphate isomerase"/>
    <property type="match status" value="1"/>
</dbReference>
<evidence type="ECO:0000256" key="2">
    <source>
        <dbReference type="ARBA" id="ARBA00006604"/>
    </source>
</evidence>
<evidence type="ECO:0000256" key="8">
    <source>
        <dbReference type="ARBA" id="ARBA00029321"/>
    </source>
</evidence>
<organism evidence="11 12">
    <name type="scientific">Oryctolagus cuniculus</name>
    <name type="common">Rabbit</name>
    <dbReference type="NCBI Taxonomy" id="9986"/>
    <lineage>
        <taxon>Eukaryota</taxon>
        <taxon>Metazoa</taxon>
        <taxon>Chordata</taxon>
        <taxon>Craniata</taxon>
        <taxon>Vertebrata</taxon>
        <taxon>Euteleostomi</taxon>
        <taxon>Mammalia</taxon>
        <taxon>Eutheria</taxon>
        <taxon>Euarchontoglires</taxon>
        <taxon>Glires</taxon>
        <taxon>Lagomorpha</taxon>
        <taxon>Leporidae</taxon>
        <taxon>Oryctolagus</taxon>
    </lineage>
</organism>
<accession>A0A5F9CNW6</accession>
<keyword evidence="6 10" id="KW-0324">Glycolysis</keyword>
<keyword evidence="12" id="KW-1185">Reference proteome</keyword>
<evidence type="ECO:0000313" key="11">
    <source>
        <dbReference type="Ensembl" id="ENSOCUP00000035207.1"/>
    </source>
</evidence>
<dbReference type="GO" id="GO:0051156">
    <property type="term" value="P:glucose 6-phosphate metabolic process"/>
    <property type="evidence" value="ECO:0007669"/>
    <property type="project" value="TreeGrafter"/>
</dbReference>
<dbReference type="EMBL" id="AAGW02068753">
    <property type="status" value="NOT_ANNOTATED_CDS"/>
    <property type="molecule type" value="Genomic_DNA"/>
</dbReference>
<dbReference type="HAMAP" id="MF_00473">
    <property type="entry name" value="G6P_isomerase"/>
    <property type="match status" value="1"/>
</dbReference>
<dbReference type="Ensembl" id="ENSOCUT00000058692.1">
    <property type="protein sequence ID" value="ENSOCUP00000035207.1"/>
    <property type="gene ID" value="ENSOCUG00000001455.4"/>
</dbReference>
<dbReference type="GeneTree" id="ENSGT00390000000707"/>
<dbReference type="PRINTS" id="PR00662">
    <property type="entry name" value="G6PISOMERASE"/>
</dbReference>
<reference evidence="11 12" key="1">
    <citation type="journal article" date="2011" name="Nature">
        <title>A high-resolution map of human evolutionary constraint using 29 mammals.</title>
        <authorList>
            <person name="Lindblad-Toh K."/>
            <person name="Garber M."/>
            <person name="Zuk O."/>
            <person name="Lin M.F."/>
            <person name="Parker B.J."/>
            <person name="Washietl S."/>
            <person name="Kheradpour P."/>
            <person name="Ernst J."/>
            <person name="Jordan G."/>
            <person name="Mauceli E."/>
            <person name="Ward L.D."/>
            <person name="Lowe C.B."/>
            <person name="Holloway A.K."/>
            <person name="Clamp M."/>
            <person name="Gnerre S."/>
            <person name="Alfoldi J."/>
            <person name="Beal K."/>
            <person name="Chang J."/>
            <person name="Clawson H."/>
            <person name="Cuff J."/>
            <person name="Di Palma F."/>
            <person name="Fitzgerald S."/>
            <person name="Flicek P."/>
            <person name="Guttman M."/>
            <person name="Hubisz M.J."/>
            <person name="Jaffe D.B."/>
            <person name="Jungreis I."/>
            <person name="Kent W.J."/>
            <person name="Kostka D."/>
            <person name="Lara M."/>
            <person name="Martins A.L."/>
            <person name="Massingham T."/>
            <person name="Moltke I."/>
            <person name="Raney B.J."/>
            <person name="Rasmussen M.D."/>
            <person name="Robinson J."/>
            <person name="Stark A."/>
            <person name="Vilella A.J."/>
            <person name="Wen J."/>
            <person name="Xie X."/>
            <person name="Zody M.C."/>
            <person name="Baldwin J."/>
            <person name="Bloom T."/>
            <person name="Chin C.W."/>
            <person name="Heiman D."/>
            <person name="Nicol R."/>
            <person name="Nusbaum C."/>
            <person name="Young S."/>
            <person name="Wilkinson J."/>
            <person name="Worley K.C."/>
            <person name="Kovar C.L."/>
            <person name="Muzny D.M."/>
            <person name="Gibbs R.A."/>
            <person name="Cree A."/>
            <person name="Dihn H.H."/>
            <person name="Fowler G."/>
            <person name="Jhangiani S."/>
            <person name="Joshi V."/>
            <person name="Lee S."/>
            <person name="Lewis L.R."/>
            <person name="Nazareth L.V."/>
            <person name="Okwuonu G."/>
            <person name="Santibanez J."/>
            <person name="Warren W.C."/>
            <person name="Mardis E.R."/>
            <person name="Weinstock G.M."/>
            <person name="Wilson R.K."/>
            <person name="Delehaunty K."/>
            <person name="Dooling D."/>
            <person name="Fronik C."/>
            <person name="Fulton L."/>
            <person name="Fulton B."/>
            <person name="Graves T."/>
            <person name="Minx P."/>
            <person name="Sodergren E."/>
            <person name="Birney E."/>
            <person name="Margulies E.H."/>
            <person name="Herrero J."/>
            <person name="Green E.D."/>
            <person name="Haussler D."/>
            <person name="Siepel A."/>
            <person name="Goldman N."/>
            <person name="Pollard K.S."/>
            <person name="Pedersen J.S."/>
            <person name="Lander E.S."/>
            <person name="Kellis M."/>
        </authorList>
    </citation>
    <scope>NUCLEOTIDE SEQUENCE [LARGE SCALE GENOMIC DNA]</scope>
    <source>
        <strain evidence="11 12">Thorbecke inbred</strain>
    </source>
</reference>
<dbReference type="InterPro" id="IPR046348">
    <property type="entry name" value="SIS_dom_sf"/>
</dbReference>
<name>A0A5F9CNW6_RABIT</name>
<protein>
    <recommendedName>
        <fullName evidence="4 10">Glucose-6-phosphate isomerase</fullName>
        <ecNumber evidence="3 10">5.3.1.9</ecNumber>
    </recommendedName>
</protein>
<dbReference type="GO" id="GO:0048029">
    <property type="term" value="F:monosaccharide binding"/>
    <property type="evidence" value="ECO:0007669"/>
    <property type="project" value="TreeGrafter"/>
</dbReference>
<dbReference type="EMBL" id="AAGW02068755">
    <property type="status" value="NOT_ANNOTATED_CDS"/>
    <property type="molecule type" value="Genomic_DNA"/>
</dbReference>
<dbReference type="AlphaFoldDB" id="A0A5F9CNW6"/>
<dbReference type="CDD" id="cd05016">
    <property type="entry name" value="SIS_PGI_2"/>
    <property type="match status" value="1"/>
</dbReference>
<keyword evidence="5 10" id="KW-0312">Gluconeogenesis</keyword>
<evidence type="ECO:0000256" key="5">
    <source>
        <dbReference type="ARBA" id="ARBA00022432"/>
    </source>
</evidence>
<comment type="catalytic activity">
    <reaction evidence="8 10">
        <text>alpha-D-glucose 6-phosphate = beta-D-fructose 6-phosphate</text>
        <dbReference type="Rhea" id="RHEA:11816"/>
        <dbReference type="ChEBI" id="CHEBI:57634"/>
        <dbReference type="ChEBI" id="CHEBI:58225"/>
        <dbReference type="EC" id="5.3.1.9"/>
    </reaction>
</comment>
<dbReference type="PANTHER" id="PTHR11469">
    <property type="entry name" value="GLUCOSE-6-PHOSPHATE ISOMERASE"/>
    <property type="match status" value="1"/>
</dbReference>
<dbReference type="PANTHER" id="PTHR11469:SF1">
    <property type="entry name" value="GLUCOSE-6-PHOSPHATE ISOMERASE"/>
    <property type="match status" value="1"/>
</dbReference>
<dbReference type="EMBL" id="AAGW02068751">
    <property type="status" value="NOT_ANNOTATED_CDS"/>
    <property type="molecule type" value="Genomic_DNA"/>
</dbReference>
<dbReference type="InterPro" id="IPR023096">
    <property type="entry name" value="G6P_Isomerase_C"/>
</dbReference>
<gene>
    <name evidence="11" type="primary">GPI</name>
</gene>
<dbReference type="PROSITE" id="PS51463">
    <property type="entry name" value="P_GLUCOSE_ISOMERASE_3"/>
    <property type="match status" value="1"/>
</dbReference>
<dbReference type="InterPro" id="IPR035476">
    <property type="entry name" value="SIS_PGI_1"/>
</dbReference>
<dbReference type="InterPro" id="IPR001672">
    <property type="entry name" value="G6P_Isomerase"/>
</dbReference>
<evidence type="ECO:0000256" key="3">
    <source>
        <dbReference type="ARBA" id="ARBA00011952"/>
    </source>
</evidence>
<dbReference type="Gene3D" id="3.40.50.10490">
    <property type="entry name" value="Glucose-6-phosphate isomerase like protein, domain 1"/>
    <property type="match status" value="3"/>
</dbReference>
<dbReference type="GO" id="GO:0006096">
    <property type="term" value="P:glycolytic process"/>
    <property type="evidence" value="ECO:0007669"/>
    <property type="project" value="UniProtKB-UniPathway"/>
</dbReference>
<evidence type="ECO:0000256" key="1">
    <source>
        <dbReference type="ARBA" id="ARBA00004926"/>
    </source>
</evidence>
<reference evidence="11" key="3">
    <citation type="submission" date="2025-09" db="UniProtKB">
        <authorList>
            <consortium name="Ensembl"/>
        </authorList>
    </citation>
    <scope>IDENTIFICATION</scope>
    <source>
        <strain evidence="11">Thorbecke</strain>
    </source>
</reference>
<dbReference type="CDD" id="cd05015">
    <property type="entry name" value="SIS_PGI_1"/>
    <property type="match status" value="1"/>
</dbReference>
<dbReference type="InterPro" id="IPR018189">
    <property type="entry name" value="Phosphoglucose_isomerase_CS"/>
</dbReference>
<dbReference type="InterPro" id="IPR035482">
    <property type="entry name" value="SIS_PGI_2"/>
</dbReference>
<comment type="similarity">
    <text evidence="2 10">Belongs to the GPI family.</text>
</comment>
<dbReference type="GO" id="GO:0005829">
    <property type="term" value="C:cytosol"/>
    <property type="evidence" value="ECO:0007669"/>
    <property type="project" value="TreeGrafter"/>
</dbReference>
<evidence type="ECO:0000256" key="6">
    <source>
        <dbReference type="ARBA" id="ARBA00023152"/>
    </source>
</evidence>
<dbReference type="Proteomes" id="UP000001811">
    <property type="component" value="Chromosome 5"/>
</dbReference>
<sequence length="523" mass="58859">MAALTRNPQFQKLQQWHREHGSELNLRHLFDTDKERFNHFSLTLNTNHGHILLDYSKNLVTEEVMHMLLDLAKSRGVEAARESMFNGEKINSTEDRAVLHVALRNRSNTPIVVDGKDVMPEVNKVLDKMKAFCQRVRSGDWKGYTGKTITDVINIGIGGSDLGPLMVTEALKPYSSGGPRVWFVSNIDGTHIAKTLACLNPESSLFIIASKTFTTQETITNAETAKDWFLLSAKDPSTVAKHFVALSTNTAKVKEFGIDPQNMFEFWDDQHFRTTPLEKNAPVLLAMLGIWYINCFGCETQAVLPYDQYLHRFAAYFQQGDMESNGKYITKSGARVDHQTGPIVWGEPGTNGQHAFYQLIHQGTKMIPCDFLIPVQTQHPIRKGLHHKILLANFLAQTEALMKGKSTEEARKELQAAGKSPEDLMKLLPHKVFEGNRPTNSIVFTKLTPFILGALIAMYEHKIFVQGIVWDINSFDQWGVELGKQLAKKIEPELDGSSPVTSHDSSTNGLINFIKQQREAKIQ</sequence>
<dbReference type="Pfam" id="PF00342">
    <property type="entry name" value="PGI"/>
    <property type="match status" value="2"/>
</dbReference>
<dbReference type="EMBL" id="AAGW02068754">
    <property type="status" value="NOT_ANNOTATED_CDS"/>
    <property type="molecule type" value="Genomic_DNA"/>
</dbReference>
<evidence type="ECO:0000256" key="7">
    <source>
        <dbReference type="ARBA" id="ARBA00023235"/>
    </source>
</evidence>
<evidence type="ECO:0000256" key="10">
    <source>
        <dbReference type="RuleBase" id="RU000612"/>
    </source>
</evidence>
<comment type="pathway">
    <text evidence="1 10">Carbohydrate degradation; glycolysis; D-glyceraldehyde 3-phosphate and glycerone phosphate from D-glucose: step 2/4.</text>
</comment>
<dbReference type="EC" id="5.3.1.9" evidence="3 10"/>
<dbReference type="UniPathway" id="UPA00109">
    <property type="reaction ID" value="UER00181"/>
</dbReference>
<dbReference type="Gene3D" id="1.10.1390.10">
    <property type="match status" value="1"/>
</dbReference>
<dbReference type="GO" id="GO:0006094">
    <property type="term" value="P:gluconeogenesis"/>
    <property type="evidence" value="ECO:0007669"/>
    <property type="project" value="UniProtKB-KW"/>
</dbReference>
<dbReference type="EMBL" id="AAGW02068752">
    <property type="status" value="NOT_ANNOTATED_CDS"/>
    <property type="molecule type" value="Genomic_DNA"/>
</dbReference>
<dbReference type="PROSITE" id="PS00174">
    <property type="entry name" value="P_GLUCOSE_ISOMERASE_2"/>
    <property type="match status" value="1"/>
</dbReference>
<keyword evidence="7 10" id="KW-0413">Isomerase</keyword>
<evidence type="ECO:0000313" key="12">
    <source>
        <dbReference type="Proteomes" id="UP000001811"/>
    </source>
</evidence>
<proteinExistence type="inferred from homology"/>
<dbReference type="GO" id="GO:0097367">
    <property type="term" value="F:carbohydrate derivative binding"/>
    <property type="evidence" value="ECO:0007669"/>
    <property type="project" value="InterPro"/>
</dbReference>
<dbReference type="SUPFAM" id="SSF53697">
    <property type="entry name" value="SIS domain"/>
    <property type="match status" value="1"/>
</dbReference>
<dbReference type="GO" id="GO:0004347">
    <property type="term" value="F:glucose-6-phosphate isomerase activity"/>
    <property type="evidence" value="ECO:0007669"/>
    <property type="project" value="UniProtKB-EC"/>
</dbReference>